<dbReference type="Gramene" id="OGLUM05G18600.1">
    <property type="protein sequence ID" value="OGLUM05G18600.1"/>
    <property type="gene ID" value="OGLUM05G18600"/>
</dbReference>
<dbReference type="AlphaFoldDB" id="A0A0D9ZZK8"/>
<protein>
    <submittedName>
        <fullName evidence="2">Uncharacterized protein</fullName>
    </submittedName>
</protein>
<evidence type="ECO:0000313" key="3">
    <source>
        <dbReference type="Proteomes" id="UP000026961"/>
    </source>
</evidence>
<dbReference type="HOGENOM" id="CLU_1629646_0_0_1"/>
<feature type="region of interest" description="Disordered" evidence="1">
    <location>
        <begin position="54"/>
        <end position="85"/>
    </location>
</feature>
<keyword evidence="3" id="KW-1185">Reference proteome</keyword>
<accession>A0A0D9ZZK8</accession>
<feature type="compositionally biased region" description="Low complexity" evidence="1">
    <location>
        <begin position="54"/>
        <end position="63"/>
    </location>
</feature>
<organism evidence="2">
    <name type="scientific">Oryza glumipatula</name>
    <dbReference type="NCBI Taxonomy" id="40148"/>
    <lineage>
        <taxon>Eukaryota</taxon>
        <taxon>Viridiplantae</taxon>
        <taxon>Streptophyta</taxon>
        <taxon>Embryophyta</taxon>
        <taxon>Tracheophyta</taxon>
        <taxon>Spermatophyta</taxon>
        <taxon>Magnoliopsida</taxon>
        <taxon>Liliopsida</taxon>
        <taxon>Poales</taxon>
        <taxon>Poaceae</taxon>
        <taxon>BOP clade</taxon>
        <taxon>Oryzoideae</taxon>
        <taxon>Oryzeae</taxon>
        <taxon>Oryzinae</taxon>
        <taxon>Oryza</taxon>
    </lineage>
</organism>
<name>A0A0D9ZZK8_9ORYZ</name>
<dbReference type="EnsemblPlants" id="OGLUM05G18600.1">
    <property type="protein sequence ID" value="OGLUM05G18600.1"/>
    <property type="gene ID" value="OGLUM05G18600"/>
</dbReference>
<reference evidence="2" key="1">
    <citation type="submission" date="2015-04" db="UniProtKB">
        <authorList>
            <consortium name="EnsemblPlants"/>
        </authorList>
    </citation>
    <scope>IDENTIFICATION</scope>
</reference>
<reference evidence="2" key="2">
    <citation type="submission" date="2018-05" db="EMBL/GenBank/DDBJ databases">
        <title>OgluRS3 (Oryza glumaepatula Reference Sequence Version 3).</title>
        <authorList>
            <person name="Zhang J."/>
            <person name="Kudrna D."/>
            <person name="Lee S."/>
            <person name="Talag J."/>
            <person name="Welchert J."/>
            <person name="Wing R.A."/>
        </authorList>
    </citation>
    <scope>NUCLEOTIDE SEQUENCE [LARGE SCALE GENOMIC DNA]</scope>
</reference>
<evidence type="ECO:0000313" key="2">
    <source>
        <dbReference type="EnsemblPlants" id="OGLUM05G18600.1"/>
    </source>
</evidence>
<dbReference type="Proteomes" id="UP000026961">
    <property type="component" value="Chromosome 5"/>
</dbReference>
<feature type="region of interest" description="Disordered" evidence="1">
    <location>
        <begin position="19"/>
        <end position="40"/>
    </location>
</feature>
<proteinExistence type="predicted"/>
<evidence type="ECO:0000256" key="1">
    <source>
        <dbReference type="SAM" id="MobiDB-lite"/>
    </source>
</evidence>
<sequence>MTWTAADLRQHHSAIAPSSIGNCAPRWQHPPQTAAPLPHRAEPPFATARFLLSHAAPPSSSHPVTSIRRRRRWSGGSGSGRHGDMLLPSIRRQRRKRSAEGAVSCQYLRCHLTTLKRRRRRRHATGGQVLLRLAGATVYHASAVRRIGRHMEELKPNPSCRFS</sequence>